<sequence>MGVEVETCSPGTGKTFPQKGNRLEMHYTGTLAENSFQFDSSRDRKSPFAFTIGAEPSEVIRGWEEGILQLSIGERALLRISSDFAYGEKGYGDGSKIPPNSALLFDVELLTINGKTRKDLEQFELELSEWVVKKLKAYDRDDKLKSKYATKDEYEVHLRKKTAKQLSQI</sequence>
<dbReference type="InterPro" id="IPR001179">
    <property type="entry name" value="PPIase_FKBP_dom"/>
</dbReference>
<dbReference type="PROSITE" id="PS50059">
    <property type="entry name" value="FKBP_PPIASE"/>
    <property type="match status" value="1"/>
</dbReference>
<evidence type="ECO:0000256" key="5">
    <source>
        <dbReference type="PROSITE-ProRule" id="PRU00277"/>
    </source>
</evidence>
<dbReference type="AlphaFoldDB" id="A0A813LGL8"/>
<gene>
    <name evidence="7" type="ORF">PGLA2088_LOCUS42630</name>
</gene>
<evidence type="ECO:0000256" key="3">
    <source>
        <dbReference type="ARBA" id="ARBA00023110"/>
    </source>
</evidence>
<evidence type="ECO:0000256" key="1">
    <source>
        <dbReference type="ARBA" id="ARBA00000971"/>
    </source>
</evidence>
<evidence type="ECO:0000256" key="4">
    <source>
        <dbReference type="ARBA" id="ARBA00023235"/>
    </source>
</evidence>
<dbReference type="FunFam" id="3.10.50.40:FF:000025">
    <property type="entry name" value="Peptidylprolyl isomerase"/>
    <property type="match status" value="1"/>
</dbReference>
<evidence type="ECO:0000259" key="6">
    <source>
        <dbReference type="PROSITE" id="PS50059"/>
    </source>
</evidence>
<dbReference type="PANTHER" id="PTHR10516:SF443">
    <property type="entry name" value="FK506-BINDING PROTEIN 59-RELATED"/>
    <property type="match status" value="1"/>
</dbReference>
<dbReference type="GO" id="GO:0003755">
    <property type="term" value="F:peptidyl-prolyl cis-trans isomerase activity"/>
    <property type="evidence" value="ECO:0007669"/>
    <property type="project" value="UniProtKB-KW"/>
</dbReference>
<evidence type="ECO:0000313" key="8">
    <source>
        <dbReference type="Proteomes" id="UP000626109"/>
    </source>
</evidence>
<dbReference type="Proteomes" id="UP000626109">
    <property type="component" value="Unassembled WGS sequence"/>
</dbReference>
<dbReference type="InterPro" id="IPR050689">
    <property type="entry name" value="FKBP-type_PPIase"/>
</dbReference>
<feature type="domain" description="PPIase FKBP-type" evidence="6">
    <location>
        <begin position="20"/>
        <end position="113"/>
    </location>
</feature>
<comment type="caution">
    <text evidence="7">The sequence shown here is derived from an EMBL/GenBank/DDBJ whole genome shotgun (WGS) entry which is preliminary data.</text>
</comment>
<dbReference type="EC" id="5.2.1.8" evidence="2 5"/>
<dbReference type="PANTHER" id="PTHR10516">
    <property type="entry name" value="PEPTIDYL-PROLYL CIS-TRANS ISOMERASE"/>
    <property type="match status" value="1"/>
</dbReference>
<evidence type="ECO:0000313" key="7">
    <source>
        <dbReference type="EMBL" id="CAE8722599.1"/>
    </source>
</evidence>
<comment type="catalytic activity">
    <reaction evidence="1 5">
        <text>[protein]-peptidylproline (omega=180) = [protein]-peptidylproline (omega=0)</text>
        <dbReference type="Rhea" id="RHEA:16237"/>
        <dbReference type="Rhea" id="RHEA-COMP:10747"/>
        <dbReference type="Rhea" id="RHEA-COMP:10748"/>
        <dbReference type="ChEBI" id="CHEBI:83833"/>
        <dbReference type="ChEBI" id="CHEBI:83834"/>
        <dbReference type="EC" id="5.2.1.8"/>
    </reaction>
</comment>
<dbReference type="Pfam" id="PF00254">
    <property type="entry name" value="FKBP_C"/>
    <property type="match status" value="1"/>
</dbReference>
<reference evidence="7" key="1">
    <citation type="submission" date="2021-02" db="EMBL/GenBank/DDBJ databases">
        <authorList>
            <person name="Dougan E. K."/>
            <person name="Rhodes N."/>
            <person name="Thang M."/>
            <person name="Chan C."/>
        </authorList>
    </citation>
    <scope>NUCLEOTIDE SEQUENCE</scope>
</reference>
<dbReference type="InterPro" id="IPR046357">
    <property type="entry name" value="PPIase_dom_sf"/>
</dbReference>
<name>A0A813LGL8_POLGL</name>
<dbReference type="Gene3D" id="3.10.50.40">
    <property type="match status" value="1"/>
</dbReference>
<keyword evidence="3 5" id="KW-0697">Rotamase</keyword>
<protein>
    <recommendedName>
        <fullName evidence="2 5">peptidylprolyl isomerase</fullName>
        <ecNumber evidence="2 5">5.2.1.8</ecNumber>
    </recommendedName>
</protein>
<evidence type="ECO:0000256" key="2">
    <source>
        <dbReference type="ARBA" id="ARBA00013194"/>
    </source>
</evidence>
<dbReference type="GO" id="GO:0005737">
    <property type="term" value="C:cytoplasm"/>
    <property type="evidence" value="ECO:0007669"/>
    <property type="project" value="TreeGrafter"/>
</dbReference>
<proteinExistence type="predicted"/>
<accession>A0A813LGL8</accession>
<keyword evidence="4 5" id="KW-0413">Isomerase</keyword>
<dbReference type="EMBL" id="CAJNNW010034413">
    <property type="protein sequence ID" value="CAE8722599.1"/>
    <property type="molecule type" value="Genomic_DNA"/>
</dbReference>
<organism evidence="7 8">
    <name type="scientific">Polarella glacialis</name>
    <name type="common">Dinoflagellate</name>
    <dbReference type="NCBI Taxonomy" id="89957"/>
    <lineage>
        <taxon>Eukaryota</taxon>
        <taxon>Sar</taxon>
        <taxon>Alveolata</taxon>
        <taxon>Dinophyceae</taxon>
        <taxon>Suessiales</taxon>
        <taxon>Suessiaceae</taxon>
        <taxon>Polarella</taxon>
    </lineage>
</organism>
<dbReference type="SUPFAM" id="SSF54534">
    <property type="entry name" value="FKBP-like"/>
    <property type="match status" value="1"/>
</dbReference>